<dbReference type="Gene3D" id="1.10.357.10">
    <property type="entry name" value="Tetracycline Repressor, domain 2"/>
    <property type="match status" value="1"/>
</dbReference>
<sequence>MVAVATTSRSYGGVPIEQRRARRRVALLDAAQEIVGTSGFAKLTVSGLCARAKLSERYYYESFADLDTVFSELFDRIVDEIGQAVVTAFVTTPVDIHAKTRAAIAAAVDLIADDPRKARIVTVEAQLNPALLRRRAEVMRSFAGIMMAVCAAEVGAQIVESAGDHAEFAATHLLGGLWETTNSWLAGTLPVSRAELIDRSTDQFLLTAGHLIGASLTE</sequence>
<evidence type="ECO:0000256" key="2">
    <source>
        <dbReference type="PROSITE-ProRule" id="PRU00335"/>
    </source>
</evidence>
<gene>
    <name evidence="4" type="ORF">F5X71_00850</name>
</gene>
<feature type="DNA-binding region" description="H-T-H motif" evidence="2">
    <location>
        <begin position="44"/>
        <end position="63"/>
    </location>
</feature>
<reference evidence="4 5" key="1">
    <citation type="journal article" date="2019" name="ACS Chem. Biol.">
        <title>Identification and Mobilization of a Cryptic Antibiotic Biosynthesis Gene Locus from a Human-Pathogenic Nocardia Isolate.</title>
        <authorList>
            <person name="Herisse M."/>
            <person name="Ishida K."/>
            <person name="Porter J.L."/>
            <person name="Howden B."/>
            <person name="Hertweck C."/>
            <person name="Stinear T.P."/>
            <person name="Pidot S.J."/>
        </authorList>
    </citation>
    <scope>NUCLEOTIDE SEQUENCE [LARGE SCALE GENOMIC DNA]</scope>
    <source>
        <strain evidence="4 5">AUSMDU00024985</strain>
    </source>
</reference>
<dbReference type="AlphaFoldDB" id="A0A6G9XJP0"/>
<keyword evidence="1 2" id="KW-0238">DNA-binding</keyword>
<dbReference type="PANTHER" id="PTHR30055">
    <property type="entry name" value="HTH-TYPE TRANSCRIPTIONAL REGULATOR RUTR"/>
    <property type="match status" value="1"/>
</dbReference>
<evidence type="ECO:0000313" key="5">
    <source>
        <dbReference type="Proteomes" id="UP000501705"/>
    </source>
</evidence>
<dbReference type="PROSITE" id="PS50977">
    <property type="entry name" value="HTH_TETR_2"/>
    <property type="match status" value="1"/>
</dbReference>
<dbReference type="EMBL" id="CP046171">
    <property type="protein sequence ID" value="QIS01070.1"/>
    <property type="molecule type" value="Genomic_DNA"/>
</dbReference>
<proteinExistence type="predicted"/>
<dbReference type="Gene3D" id="1.10.10.60">
    <property type="entry name" value="Homeodomain-like"/>
    <property type="match status" value="1"/>
</dbReference>
<evidence type="ECO:0000256" key="1">
    <source>
        <dbReference type="ARBA" id="ARBA00023125"/>
    </source>
</evidence>
<dbReference type="InterPro" id="IPR009057">
    <property type="entry name" value="Homeodomain-like_sf"/>
</dbReference>
<dbReference type="PANTHER" id="PTHR30055:SF226">
    <property type="entry name" value="HTH-TYPE TRANSCRIPTIONAL REGULATOR PKSA"/>
    <property type="match status" value="1"/>
</dbReference>
<name>A0A6G9XJP0_NOCBR</name>
<dbReference type="InterPro" id="IPR050109">
    <property type="entry name" value="HTH-type_TetR-like_transc_reg"/>
</dbReference>
<evidence type="ECO:0000313" key="4">
    <source>
        <dbReference type="EMBL" id="QIS01070.1"/>
    </source>
</evidence>
<organism evidence="4 5">
    <name type="scientific">Nocardia brasiliensis</name>
    <dbReference type="NCBI Taxonomy" id="37326"/>
    <lineage>
        <taxon>Bacteria</taxon>
        <taxon>Bacillati</taxon>
        <taxon>Actinomycetota</taxon>
        <taxon>Actinomycetes</taxon>
        <taxon>Mycobacteriales</taxon>
        <taxon>Nocardiaceae</taxon>
        <taxon>Nocardia</taxon>
    </lineage>
</organism>
<dbReference type="GO" id="GO:0003700">
    <property type="term" value="F:DNA-binding transcription factor activity"/>
    <property type="evidence" value="ECO:0007669"/>
    <property type="project" value="TreeGrafter"/>
</dbReference>
<dbReference type="InterPro" id="IPR001647">
    <property type="entry name" value="HTH_TetR"/>
</dbReference>
<protein>
    <submittedName>
        <fullName evidence="4">TetR/AcrR family transcriptional regulator</fullName>
    </submittedName>
</protein>
<dbReference type="SUPFAM" id="SSF46689">
    <property type="entry name" value="Homeodomain-like"/>
    <property type="match status" value="1"/>
</dbReference>
<evidence type="ECO:0000259" key="3">
    <source>
        <dbReference type="PROSITE" id="PS50977"/>
    </source>
</evidence>
<dbReference type="Proteomes" id="UP000501705">
    <property type="component" value="Chromosome"/>
</dbReference>
<accession>A0A6G9XJP0</accession>
<dbReference type="GO" id="GO:0000976">
    <property type="term" value="F:transcription cis-regulatory region binding"/>
    <property type="evidence" value="ECO:0007669"/>
    <property type="project" value="TreeGrafter"/>
</dbReference>
<feature type="domain" description="HTH tetR-type" evidence="3">
    <location>
        <begin position="21"/>
        <end position="81"/>
    </location>
</feature>